<reference evidence="2" key="1">
    <citation type="submission" date="2021-02" db="EMBL/GenBank/DDBJ databases">
        <authorList>
            <person name="Nowell W R."/>
        </authorList>
    </citation>
    <scope>NUCLEOTIDE SEQUENCE</scope>
</reference>
<dbReference type="Pfam" id="PF13676">
    <property type="entry name" value="TIR_2"/>
    <property type="match status" value="1"/>
</dbReference>
<evidence type="ECO:0000313" key="2">
    <source>
        <dbReference type="EMBL" id="CAF4795757.1"/>
    </source>
</evidence>
<gene>
    <name evidence="2" type="ORF">GIL414_LOCUS46942</name>
</gene>
<dbReference type="SUPFAM" id="SSF52200">
    <property type="entry name" value="Toll/Interleukin receptor TIR domain"/>
    <property type="match status" value="1"/>
</dbReference>
<dbReference type="PANTHER" id="PTHR46270:SF2">
    <property type="entry name" value="TIR DOMAIN-CONTAINING PROTEIN"/>
    <property type="match status" value="1"/>
</dbReference>
<dbReference type="AlphaFoldDB" id="A0A8S3B4S2"/>
<protein>
    <recommendedName>
        <fullName evidence="1">TIR domain-containing protein</fullName>
    </recommendedName>
</protein>
<comment type="caution">
    <text evidence="2">The sequence shown here is derived from an EMBL/GenBank/DDBJ whole genome shotgun (WGS) entry which is preliminary data.</text>
</comment>
<dbReference type="InterPro" id="IPR035897">
    <property type="entry name" value="Toll_tir_struct_dom_sf"/>
</dbReference>
<dbReference type="EMBL" id="CAJOBJ010148786">
    <property type="protein sequence ID" value="CAF4795757.1"/>
    <property type="molecule type" value="Genomic_DNA"/>
</dbReference>
<evidence type="ECO:0000259" key="1">
    <source>
        <dbReference type="Pfam" id="PF13676"/>
    </source>
</evidence>
<evidence type="ECO:0000313" key="3">
    <source>
        <dbReference type="Proteomes" id="UP000681720"/>
    </source>
</evidence>
<dbReference type="PANTHER" id="PTHR46270">
    <property type="entry name" value="ARMADILLO-TYPE FOLD-RELATED"/>
    <property type="match status" value="1"/>
</dbReference>
<organism evidence="2 3">
    <name type="scientific">Rotaria magnacalcarata</name>
    <dbReference type="NCBI Taxonomy" id="392030"/>
    <lineage>
        <taxon>Eukaryota</taxon>
        <taxon>Metazoa</taxon>
        <taxon>Spiralia</taxon>
        <taxon>Gnathifera</taxon>
        <taxon>Rotifera</taxon>
        <taxon>Eurotatoria</taxon>
        <taxon>Bdelloidea</taxon>
        <taxon>Philodinida</taxon>
        <taxon>Philodinidae</taxon>
        <taxon>Rotaria</taxon>
    </lineage>
</organism>
<feature type="domain" description="TIR" evidence="1">
    <location>
        <begin position="18"/>
        <end position="72"/>
    </location>
</feature>
<accession>A0A8S3B4S2</accession>
<proteinExistence type="predicted"/>
<name>A0A8S3B4S2_9BILA</name>
<sequence length="72" mass="8487">MYENRDSTDKGDETMFDIMISYSHKDKIFCKRLYDELIKTGYRVWIDFDQIHGNVMDAMAQAIEQSNAIIIC</sequence>
<dbReference type="Proteomes" id="UP000681720">
    <property type="component" value="Unassembled WGS sequence"/>
</dbReference>
<dbReference type="InterPro" id="IPR000157">
    <property type="entry name" value="TIR_dom"/>
</dbReference>
<dbReference type="Gene3D" id="3.40.50.10140">
    <property type="entry name" value="Toll/interleukin-1 receptor homology (TIR) domain"/>
    <property type="match status" value="1"/>
</dbReference>
<feature type="non-terminal residue" evidence="2">
    <location>
        <position position="72"/>
    </location>
</feature>
<dbReference type="GO" id="GO:0007165">
    <property type="term" value="P:signal transduction"/>
    <property type="evidence" value="ECO:0007669"/>
    <property type="project" value="InterPro"/>
</dbReference>